<dbReference type="SUPFAM" id="SSF52540">
    <property type="entry name" value="P-loop containing nucleoside triphosphate hydrolases"/>
    <property type="match status" value="2"/>
</dbReference>
<evidence type="ECO:0000256" key="1">
    <source>
        <dbReference type="ARBA" id="ARBA00022741"/>
    </source>
</evidence>
<feature type="domain" description="ABC transporter" evidence="3">
    <location>
        <begin position="251"/>
        <end position="493"/>
    </location>
</feature>
<dbReference type="GO" id="GO:0005524">
    <property type="term" value="F:ATP binding"/>
    <property type="evidence" value="ECO:0007669"/>
    <property type="project" value="UniProtKB-KW"/>
</dbReference>
<feature type="domain" description="ABC transporter" evidence="3">
    <location>
        <begin position="2"/>
        <end position="213"/>
    </location>
</feature>
<accession>A0A382BQC7</accession>
<dbReference type="Gene3D" id="3.40.50.300">
    <property type="entry name" value="P-loop containing nucleotide triphosphate hydrolases"/>
    <property type="match status" value="2"/>
</dbReference>
<protein>
    <recommendedName>
        <fullName evidence="3">ABC transporter domain-containing protein</fullName>
    </recommendedName>
</protein>
<sequence>MVLHRGQIHGILGENGAGKSTLMKILIGLVLPDEGKIVIDGLERQIHDPLMAADLGIGMVHQHFSLIEALSVWENVALGEKGALDPGAVRERIGEISEQYGLAIDPDARVGDLPAGLRQRVEIIKCLRRDPQIVIFDEPTSVLTPEESEQLFSSLRNVVAAEGRAVALVSHKLDEMLSAADEISIMRQGRLVDRQTPSETDARKLARGMVGRDVLLRSERAALGLVGNDKQGHQDMGSLDSSAQDNQHPILRIEEAVARGPEGTKILDGLTIELHRGTIVGLAGVEGNGQRPLGDLLSSLLPLESGRVEVDGNAVPPGRPGAMARAGVGVIPEDRHDSGIVLEMTVAENLVITDPHHVVRRSVIDTKRLTAFAREIIEEFDIQCDGPAAPMWSLSGGNQQRVVLARELVQNPKVLVAAQPTRGLDVVAIEYMSNRLRSVAEEGVAVLLISSELEEILDLSDRIVVLQGGRAVGEMSRSEASLENLGLLMGGSTE</sequence>
<dbReference type="EMBL" id="UINC01030900">
    <property type="protein sequence ID" value="SVB16040.1"/>
    <property type="molecule type" value="Genomic_DNA"/>
</dbReference>
<dbReference type="CDD" id="cd03215">
    <property type="entry name" value="ABC_Carb_Monos_II"/>
    <property type="match status" value="1"/>
</dbReference>
<dbReference type="PROSITE" id="PS00211">
    <property type="entry name" value="ABC_TRANSPORTER_1"/>
    <property type="match status" value="1"/>
</dbReference>
<dbReference type="InterPro" id="IPR027417">
    <property type="entry name" value="P-loop_NTPase"/>
</dbReference>
<reference evidence="4" key="1">
    <citation type="submission" date="2018-05" db="EMBL/GenBank/DDBJ databases">
        <authorList>
            <person name="Lanie J.A."/>
            <person name="Ng W.-L."/>
            <person name="Kazmierczak K.M."/>
            <person name="Andrzejewski T.M."/>
            <person name="Davidsen T.M."/>
            <person name="Wayne K.J."/>
            <person name="Tettelin H."/>
            <person name="Glass J.I."/>
            <person name="Rusch D."/>
            <person name="Podicherti R."/>
            <person name="Tsui H.-C.T."/>
            <person name="Winkler M.E."/>
        </authorList>
    </citation>
    <scope>NUCLEOTIDE SEQUENCE</scope>
</reference>
<dbReference type="SMART" id="SM00382">
    <property type="entry name" value="AAA"/>
    <property type="match status" value="1"/>
</dbReference>
<dbReference type="PROSITE" id="PS50893">
    <property type="entry name" value="ABC_TRANSPORTER_2"/>
    <property type="match status" value="2"/>
</dbReference>
<evidence type="ECO:0000313" key="4">
    <source>
        <dbReference type="EMBL" id="SVB16040.1"/>
    </source>
</evidence>
<evidence type="ECO:0000256" key="2">
    <source>
        <dbReference type="ARBA" id="ARBA00022840"/>
    </source>
</evidence>
<evidence type="ECO:0000259" key="3">
    <source>
        <dbReference type="PROSITE" id="PS50893"/>
    </source>
</evidence>
<dbReference type="InterPro" id="IPR017871">
    <property type="entry name" value="ABC_transporter-like_CS"/>
</dbReference>
<dbReference type="InterPro" id="IPR050107">
    <property type="entry name" value="ABC_carbohydrate_import_ATPase"/>
</dbReference>
<name>A0A382BQC7_9ZZZZ</name>
<dbReference type="PANTHER" id="PTHR43790">
    <property type="entry name" value="CARBOHYDRATE TRANSPORT ATP-BINDING PROTEIN MG119-RELATED"/>
    <property type="match status" value="1"/>
</dbReference>
<dbReference type="AlphaFoldDB" id="A0A382BQC7"/>
<keyword evidence="1" id="KW-0547">Nucleotide-binding</keyword>
<organism evidence="4">
    <name type="scientific">marine metagenome</name>
    <dbReference type="NCBI Taxonomy" id="408172"/>
    <lineage>
        <taxon>unclassified sequences</taxon>
        <taxon>metagenomes</taxon>
        <taxon>ecological metagenomes</taxon>
    </lineage>
</organism>
<proteinExistence type="predicted"/>
<keyword evidence="2" id="KW-0067">ATP-binding</keyword>
<dbReference type="GO" id="GO:0016887">
    <property type="term" value="F:ATP hydrolysis activity"/>
    <property type="evidence" value="ECO:0007669"/>
    <property type="project" value="InterPro"/>
</dbReference>
<dbReference type="InterPro" id="IPR003593">
    <property type="entry name" value="AAA+_ATPase"/>
</dbReference>
<dbReference type="InterPro" id="IPR003439">
    <property type="entry name" value="ABC_transporter-like_ATP-bd"/>
</dbReference>
<dbReference type="PANTHER" id="PTHR43790:SF4">
    <property type="entry name" value="GUANOSINE IMPORT ATP-BINDING PROTEIN NUPO"/>
    <property type="match status" value="1"/>
</dbReference>
<gene>
    <name evidence="4" type="ORF">METZ01_LOCUS168894</name>
</gene>
<dbReference type="CDD" id="cd03216">
    <property type="entry name" value="ABC_Carb_Monos_I"/>
    <property type="match status" value="1"/>
</dbReference>
<dbReference type="Pfam" id="PF00005">
    <property type="entry name" value="ABC_tran"/>
    <property type="match status" value="2"/>
</dbReference>